<dbReference type="Proteomes" id="UP001433268">
    <property type="component" value="Unassembled WGS sequence"/>
</dbReference>
<dbReference type="EMBL" id="JAQQWN010000008">
    <property type="protein sequence ID" value="KAK8070418.1"/>
    <property type="molecule type" value="Genomic_DNA"/>
</dbReference>
<feature type="transmembrane region" description="Helical" evidence="1">
    <location>
        <begin position="362"/>
        <end position="390"/>
    </location>
</feature>
<sequence>MGATSGAFPLEKTTIEDLASLCKVLWGWSDCALCSVQNPCSGISSCSWHRFKSLAPFFDHYRDMTKRYLPDFMGSPQALRNHADLREIIGMIRSNPDTPLSDLTNQCFHGSGTAYPSPPATTDQHRAFSLALHMMSMVTVAAHYSDIDDLEAALLPEVWSDNVSPTRYLDIVLQGQNSVNGGASLGPAQGLAQSLEVNRVLKWLKAKRLSKIAKLGFEPTNNLNDHLKLDKKRGVVKLFRHAAFLKEQLLASRLAQEKTATSLFEGQMSRQYALEVLHSIQDVLFPPDAKSQAFLRSLVSEQEMDPDCTLYNRSEYELEGEDDVTYQWLGPRLMDLYEELENPTPRGLLDQWLERKSRARHVMLATVIGVFVAVFLGILSLIVGIIQTWIAWQQWKAPPGNGQ</sequence>
<keyword evidence="1" id="KW-0472">Membrane</keyword>
<dbReference type="GeneID" id="92047996"/>
<gene>
    <name evidence="2" type="ORF">PG997_010621</name>
</gene>
<evidence type="ECO:0000256" key="1">
    <source>
        <dbReference type="SAM" id="Phobius"/>
    </source>
</evidence>
<name>A0ABR1VGV4_9PEZI</name>
<keyword evidence="1" id="KW-0812">Transmembrane</keyword>
<keyword evidence="1" id="KW-1133">Transmembrane helix</keyword>
<accession>A0ABR1VGV4</accession>
<reference evidence="2 3" key="1">
    <citation type="submission" date="2023-01" db="EMBL/GenBank/DDBJ databases">
        <title>Analysis of 21 Apiospora genomes using comparative genomics revels a genus with tremendous synthesis potential of carbohydrate active enzymes and secondary metabolites.</title>
        <authorList>
            <person name="Sorensen T."/>
        </authorList>
    </citation>
    <scope>NUCLEOTIDE SEQUENCE [LARGE SCALE GENOMIC DNA]</scope>
    <source>
        <strain evidence="2 3">CBS 114990</strain>
    </source>
</reference>
<proteinExistence type="predicted"/>
<organism evidence="2 3">
    <name type="scientific">Apiospora hydei</name>
    <dbReference type="NCBI Taxonomy" id="1337664"/>
    <lineage>
        <taxon>Eukaryota</taxon>
        <taxon>Fungi</taxon>
        <taxon>Dikarya</taxon>
        <taxon>Ascomycota</taxon>
        <taxon>Pezizomycotina</taxon>
        <taxon>Sordariomycetes</taxon>
        <taxon>Xylariomycetidae</taxon>
        <taxon>Amphisphaeriales</taxon>
        <taxon>Apiosporaceae</taxon>
        <taxon>Apiospora</taxon>
    </lineage>
</organism>
<comment type="caution">
    <text evidence="2">The sequence shown here is derived from an EMBL/GenBank/DDBJ whole genome shotgun (WGS) entry which is preliminary data.</text>
</comment>
<evidence type="ECO:0000313" key="2">
    <source>
        <dbReference type="EMBL" id="KAK8070418.1"/>
    </source>
</evidence>
<dbReference type="RefSeq" id="XP_066664226.1">
    <property type="nucleotide sequence ID" value="XM_066814936.1"/>
</dbReference>
<protein>
    <submittedName>
        <fullName evidence="2">Uncharacterized protein</fullName>
    </submittedName>
</protein>
<evidence type="ECO:0000313" key="3">
    <source>
        <dbReference type="Proteomes" id="UP001433268"/>
    </source>
</evidence>
<keyword evidence="3" id="KW-1185">Reference proteome</keyword>